<protein>
    <recommendedName>
        <fullName evidence="9">Protein FATTY ACID EXPORT 3, chloroplastic</fullName>
    </recommendedName>
</protein>
<organism evidence="7 8">
    <name type="scientific">Cucumis sativus</name>
    <name type="common">Cucumber</name>
    <dbReference type="NCBI Taxonomy" id="3659"/>
    <lineage>
        <taxon>Eukaryota</taxon>
        <taxon>Viridiplantae</taxon>
        <taxon>Streptophyta</taxon>
        <taxon>Embryophyta</taxon>
        <taxon>Tracheophyta</taxon>
        <taxon>Spermatophyta</taxon>
        <taxon>Magnoliopsida</taxon>
        <taxon>eudicotyledons</taxon>
        <taxon>Gunneridae</taxon>
        <taxon>Pentapetalae</taxon>
        <taxon>rosids</taxon>
        <taxon>fabids</taxon>
        <taxon>Cucurbitales</taxon>
        <taxon>Cucurbitaceae</taxon>
        <taxon>Benincaseae</taxon>
        <taxon>Cucumis</taxon>
    </lineage>
</organism>
<gene>
    <name evidence="7" type="ORF">Csa_4G334130</name>
</gene>
<comment type="similarity">
    <text evidence="2">Belongs to the TMEM14 family.</text>
</comment>
<evidence type="ECO:0000256" key="6">
    <source>
        <dbReference type="SAM" id="Phobius"/>
    </source>
</evidence>
<evidence type="ECO:0000313" key="7">
    <source>
        <dbReference type="EMBL" id="KGN54451.1"/>
    </source>
</evidence>
<dbReference type="STRING" id="3659.A0A0A0L2W3"/>
<reference evidence="7 8" key="2">
    <citation type="journal article" date="2009" name="PLoS ONE">
        <title>An integrated genetic and cytogenetic map of the cucumber genome.</title>
        <authorList>
            <person name="Ren Y."/>
            <person name="Zhang Z."/>
            <person name="Liu J."/>
            <person name="Staub J.E."/>
            <person name="Han Y."/>
            <person name="Cheng Z."/>
            <person name="Li X."/>
            <person name="Lu J."/>
            <person name="Miao H."/>
            <person name="Kang H."/>
            <person name="Xie B."/>
            <person name="Gu X."/>
            <person name="Wang X."/>
            <person name="Du Y."/>
            <person name="Jin W."/>
            <person name="Huang S."/>
        </authorList>
    </citation>
    <scope>NUCLEOTIDE SEQUENCE [LARGE SCALE GENOMIC DNA]</scope>
    <source>
        <strain evidence="8">cv. 9930</strain>
    </source>
</reference>
<feature type="transmembrane region" description="Helical" evidence="6">
    <location>
        <begin position="237"/>
        <end position="256"/>
    </location>
</feature>
<evidence type="ECO:0000256" key="3">
    <source>
        <dbReference type="ARBA" id="ARBA00022692"/>
    </source>
</evidence>
<dbReference type="GO" id="GO:0015245">
    <property type="term" value="F:fatty acid transmembrane transporter activity"/>
    <property type="evidence" value="ECO:0000318"/>
    <property type="project" value="GO_Central"/>
</dbReference>
<comment type="subcellular location">
    <subcellularLocation>
        <location evidence="1">Membrane</location>
    </subcellularLocation>
</comment>
<sequence length="328" mass="36321">MESLLVLNSTPCAGDASPLNLHKPAAAAVPLRSRPSSSLRLDPLMGFGACKVSFVANTFQRNGFLSPYRKCTLSRRVLAFAASHEESHSETQGKNEGKDLEFDAEKAQELWKNALDSFKEQAVKMKAISKDAYDEYSEKALVALNETSKLLKIQADKAKDDLALIVQEFSEESKEYIATATERYPEEIKEIVETFTSPTDDLSDISKVHEFYYGIPYGLVLSVGGFVSFMLTGSLAAIRFGVILGGGLLVLSILSLQSYKRGQSLPLALKGQAVIASVLFLRELRLLFQRPSFFSLLTTLISATMVTLYFYRIALNARIKKGKDFRTE</sequence>
<reference evidence="7 8" key="3">
    <citation type="journal article" date="2010" name="BMC Genomics">
        <title>Transcriptome sequencing and comparative analysis of cucumber flowers with different sex types.</title>
        <authorList>
            <person name="Guo S."/>
            <person name="Zheng Y."/>
            <person name="Joung J.G."/>
            <person name="Liu S."/>
            <person name="Zhang Z."/>
            <person name="Crasta O.R."/>
            <person name="Sobral B.W."/>
            <person name="Xu Y."/>
            <person name="Huang S."/>
            <person name="Fei Z."/>
        </authorList>
    </citation>
    <scope>NUCLEOTIDE SEQUENCE [LARGE SCALE GENOMIC DNA]</scope>
    <source>
        <strain evidence="8">cv. 9930</strain>
    </source>
</reference>
<evidence type="ECO:0000256" key="1">
    <source>
        <dbReference type="ARBA" id="ARBA00004370"/>
    </source>
</evidence>
<keyword evidence="3 6" id="KW-0812">Transmembrane</keyword>
<dbReference type="PANTHER" id="PTHR12668:SF43">
    <property type="entry name" value="TRANSMEMBRANE PROTEIN 14 HOMOLOG"/>
    <property type="match status" value="1"/>
</dbReference>
<dbReference type="OrthoDB" id="768548at2759"/>
<feature type="transmembrane region" description="Helical" evidence="6">
    <location>
        <begin position="293"/>
        <end position="311"/>
    </location>
</feature>
<reference evidence="7 8" key="1">
    <citation type="journal article" date="2009" name="Nat. Genet.">
        <title>The genome of the cucumber, Cucumis sativus L.</title>
        <authorList>
            <person name="Huang S."/>
            <person name="Li R."/>
            <person name="Zhang Z."/>
            <person name="Li L."/>
            <person name="Gu X."/>
            <person name="Fan W."/>
            <person name="Lucas W.J."/>
            <person name="Wang X."/>
            <person name="Xie B."/>
            <person name="Ni P."/>
            <person name="Ren Y."/>
            <person name="Zhu H."/>
            <person name="Li J."/>
            <person name="Lin K."/>
            <person name="Jin W."/>
            <person name="Fei Z."/>
            <person name="Li G."/>
            <person name="Staub J."/>
            <person name="Kilian A."/>
            <person name="van der Vossen E.A."/>
            <person name="Wu Y."/>
            <person name="Guo J."/>
            <person name="He J."/>
            <person name="Jia Z."/>
            <person name="Ren Y."/>
            <person name="Tian G."/>
            <person name="Lu Y."/>
            <person name="Ruan J."/>
            <person name="Qian W."/>
            <person name="Wang M."/>
            <person name="Huang Q."/>
            <person name="Li B."/>
            <person name="Xuan Z."/>
            <person name="Cao J."/>
            <person name="Asan"/>
            <person name="Wu Z."/>
            <person name="Zhang J."/>
            <person name="Cai Q."/>
            <person name="Bai Y."/>
            <person name="Zhao B."/>
            <person name="Han Y."/>
            <person name="Li Y."/>
            <person name="Li X."/>
            <person name="Wang S."/>
            <person name="Shi Q."/>
            <person name="Liu S."/>
            <person name="Cho W.K."/>
            <person name="Kim J.Y."/>
            <person name="Xu Y."/>
            <person name="Heller-Uszynska K."/>
            <person name="Miao H."/>
            <person name="Cheng Z."/>
            <person name="Zhang S."/>
            <person name="Wu J."/>
            <person name="Yang Y."/>
            <person name="Kang H."/>
            <person name="Li M."/>
            <person name="Liang H."/>
            <person name="Ren X."/>
            <person name="Shi Z."/>
            <person name="Wen M."/>
            <person name="Jian M."/>
            <person name="Yang H."/>
            <person name="Zhang G."/>
            <person name="Yang Z."/>
            <person name="Chen R."/>
            <person name="Liu S."/>
            <person name="Li J."/>
            <person name="Ma L."/>
            <person name="Liu H."/>
            <person name="Zhou Y."/>
            <person name="Zhao J."/>
            <person name="Fang X."/>
            <person name="Li G."/>
            <person name="Fang L."/>
            <person name="Li Y."/>
            <person name="Liu D."/>
            <person name="Zheng H."/>
            <person name="Zhang Y."/>
            <person name="Qin N."/>
            <person name="Li Z."/>
            <person name="Yang G."/>
            <person name="Yang S."/>
            <person name="Bolund L."/>
            <person name="Kristiansen K."/>
            <person name="Zheng H."/>
            <person name="Li S."/>
            <person name="Zhang X."/>
            <person name="Yang H."/>
            <person name="Wang J."/>
            <person name="Sun R."/>
            <person name="Zhang B."/>
            <person name="Jiang S."/>
            <person name="Wang J."/>
            <person name="Du Y."/>
            <person name="Li S."/>
        </authorList>
    </citation>
    <scope>NUCLEOTIDE SEQUENCE [LARGE SCALE GENOMIC DNA]</scope>
    <source>
        <strain evidence="8">cv. 9930</strain>
    </source>
</reference>
<dbReference type="OMA" id="RMQGISK"/>
<dbReference type="Gramene" id="KGN54451">
    <property type="protein sequence ID" value="KGN54451"/>
    <property type="gene ID" value="Csa_4G334130"/>
</dbReference>
<evidence type="ECO:0000256" key="5">
    <source>
        <dbReference type="ARBA" id="ARBA00023136"/>
    </source>
</evidence>
<dbReference type="Gene3D" id="1.10.10.1740">
    <property type="entry name" value="Transmembrane protein 14-like"/>
    <property type="match status" value="1"/>
</dbReference>
<dbReference type="PANTHER" id="PTHR12668">
    <property type="entry name" value="TRANSMEMBRANE PROTEIN 14, 15"/>
    <property type="match status" value="1"/>
</dbReference>
<dbReference type="InterPro" id="IPR044890">
    <property type="entry name" value="TMEM14_sf"/>
</dbReference>
<evidence type="ECO:0000256" key="2">
    <source>
        <dbReference type="ARBA" id="ARBA00007590"/>
    </source>
</evidence>
<evidence type="ECO:0008006" key="9">
    <source>
        <dbReference type="Google" id="ProtNLM"/>
    </source>
</evidence>
<keyword evidence="4 6" id="KW-1133">Transmembrane helix</keyword>
<dbReference type="EMBL" id="CM002925">
    <property type="protein sequence ID" value="KGN54451.1"/>
    <property type="molecule type" value="Genomic_DNA"/>
</dbReference>
<dbReference type="GO" id="GO:0015908">
    <property type="term" value="P:fatty acid transport"/>
    <property type="evidence" value="ECO:0000318"/>
    <property type="project" value="GO_Central"/>
</dbReference>
<dbReference type="AlphaFoldDB" id="A0A0A0L2W3"/>
<keyword evidence="8" id="KW-1185">Reference proteome</keyword>
<dbReference type="KEGG" id="csv:101212391"/>
<dbReference type="Pfam" id="PF03647">
    <property type="entry name" value="Tmemb_14"/>
    <property type="match status" value="1"/>
</dbReference>
<dbReference type="eggNOG" id="ENOG502QQ5P">
    <property type="taxonomic scope" value="Eukaryota"/>
</dbReference>
<feature type="transmembrane region" description="Helical" evidence="6">
    <location>
        <begin position="211"/>
        <end position="231"/>
    </location>
</feature>
<name>A0A0A0L2W3_CUCSA</name>
<dbReference type="GO" id="GO:0009706">
    <property type="term" value="C:chloroplast inner membrane"/>
    <property type="evidence" value="ECO:0000318"/>
    <property type="project" value="GO_Central"/>
</dbReference>
<evidence type="ECO:0000313" key="8">
    <source>
        <dbReference type="Proteomes" id="UP000029981"/>
    </source>
</evidence>
<proteinExistence type="inferred from homology"/>
<dbReference type="InterPro" id="IPR005349">
    <property type="entry name" value="TMEM14"/>
</dbReference>
<keyword evidence="5 6" id="KW-0472">Membrane</keyword>
<evidence type="ECO:0000256" key="4">
    <source>
        <dbReference type="ARBA" id="ARBA00022989"/>
    </source>
</evidence>
<accession>A0A0A0L2W3</accession>
<reference evidence="7 8" key="4">
    <citation type="journal article" date="2011" name="BMC Genomics">
        <title>RNA-Seq improves annotation of protein-coding genes in the cucumber genome.</title>
        <authorList>
            <person name="Li Z."/>
            <person name="Zhang Z."/>
            <person name="Yan P."/>
            <person name="Huang S."/>
            <person name="Fei Z."/>
            <person name="Lin K."/>
        </authorList>
    </citation>
    <scope>NUCLEOTIDE SEQUENCE [LARGE SCALE GENOMIC DNA]</scope>
    <source>
        <strain evidence="8">cv. 9930</strain>
    </source>
</reference>
<dbReference type="Proteomes" id="UP000029981">
    <property type="component" value="Chromosome 4"/>
</dbReference>